<dbReference type="PANTHER" id="PTHR21666:SF288">
    <property type="entry name" value="CELL DIVISION PROTEIN YTFB"/>
    <property type="match status" value="1"/>
</dbReference>
<dbReference type="CDD" id="cd12797">
    <property type="entry name" value="M23_peptidase"/>
    <property type="match status" value="1"/>
</dbReference>
<sequence length="341" mass="36117">MAAAAAVTIGLSGYGAVAITADAVASASSPDGRIASMQQQMTAMQAKMAAVTEAAQQRAALVEKRQALIAAVLAGREDPAKFDIATNLTGTDLALADQIAPFGRIEKRQADLAMKARKTAEARYAVMSKHLRSLGLNPNRFAPAMGGPYEPVDVNEQIAQRGADKQFRSLFAAWKKLDSLEQAVISIPSLKPVDHVRFSSMFGVRSDPFNGSSAMHTGVDIPGPRGTPVYATADGIIDRAGRAGGYGNMIEINHGRGIQTRYGHLSKILVKDHERVHRGQEIALMGSTGRSTGSHLHYEVRIDGHAVNPVPYLEKAAYLADVQDSAEPAPTKVAAIGGPAD</sequence>
<reference evidence="8 9" key="1">
    <citation type="submission" date="2023-09" db="EMBL/GenBank/DDBJ databases">
        <authorList>
            <person name="Rey-Velasco X."/>
        </authorList>
    </citation>
    <scope>NUCLEOTIDE SEQUENCE [LARGE SCALE GENOMIC DNA]</scope>
    <source>
        <strain evidence="8 9">W311</strain>
    </source>
</reference>
<protein>
    <submittedName>
        <fullName evidence="8">M23 family metallopeptidase</fullName>
        <ecNumber evidence="8">3.4.-.-</ecNumber>
    </submittedName>
</protein>
<dbReference type="InterPro" id="IPR011055">
    <property type="entry name" value="Dup_hybrid_motif"/>
</dbReference>
<dbReference type="EC" id="3.4.-.-" evidence="8"/>
<evidence type="ECO:0000256" key="4">
    <source>
        <dbReference type="ARBA" id="ARBA00022801"/>
    </source>
</evidence>
<keyword evidence="2" id="KW-0645">Protease</keyword>
<accession>A0ABZ0BBW3</accession>
<name>A0ABZ0BBW3_9SPHN</name>
<evidence type="ECO:0000256" key="5">
    <source>
        <dbReference type="ARBA" id="ARBA00022833"/>
    </source>
</evidence>
<dbReference type="PANTHER" id="PTHR21666">
    <property type="entry name" value="PEPTIDASE-RELATED"/>
    <property type="match status" value="1"/>
</dbReference>
<evidence type="ECO:0000313" key="8">
    <source>
        <dbReference type="EMBL" id="WNO54920.1"/>
    </source>
</evidence>
<evidence type="ECO:0000313" key="9">
    <source>
        <dbReference type="Proteomes" id="UP001302249"/>
    </source>
</evidence>
<evidence type="ECO:0000259" key="7">
    <source>
        <dbReference type="Pfam" id="PF01551"/>
    </source>
</evidence>
<keyword evidence="6" id="KW-0482">Metalloprotease</keyword>
<evidence type="ECO:0000256" key="2">
    <source>
        <dbReference type="ARBA" id="ARBA00022670"/>
    </source>
</evidence>
<evidence type="ECO:0000256" key="1">
    <source>
        <dbReference type="ARBA" id="ARBA00001947"/>
    </source>
</evidence>
<dbReference type="InterPro" id="IPR050570">
    <property type="entry name" value="Cell_wall_metabolism_enzyme"/>
</dbReference>
<dbReference type="EMBL" id="CP135076">
    <property type="protein sequence ID" value="WNO54920.1"/>
    <property type="molecule type" value="Genomic_DNA"/>
</dbReference>
<keyword evidence="5" id="KW-0862">Zinc</keyword>
<proteinExistence type="predicted"/>
<keyword evidence="9" id="KW-1185">Reference proteome</keyword>
<dbReference type="RefSeq" id="WP_313917937.1">
    <property type="nucleotide sequence ID" value="NZ_CP135076.1"/>
</dbReference>
<keyword evidence="4 8" id="KW-0378">Hydrolase</keyword>
<dbReference type="Pfam" id="PF01551">
    <property type="entry name" value="Peptidase_M23"/>
    <property type="match status" value="1"/>
</dbReference>
<gene>
    <name evidence="8" type="ORF">RPR59_06650</name>
</gene>
<feature type="domain" description="M23ase beta-sheet core" evidence="7">
    <location>
        <begin position="215"/>
        <end position="309"/>
    </location>
</feature>
<comment type="cofactor">
    <cofactor evidence="1">
        <name>Zn(2+)</name>
        <dbReference type="ChEBI" id="CHEBI:29105"/>
    </cofactor>
</comment>
<keyword evidence="3" id="KW-0479">Metal-binding</keyword>
<dbReference type="GO" id="GO:0016787">
    <property type="term" value="F:hydrolase activity"/>
    <property type="evidence" value="ECO:0007669"/>
    <property type="project" value="UniProtKB-KW"/>
</dbReference>
<evidence type="ECO:0000256" key="3">
    <source>
        <dbReference type="ARBA" id="ARBA00022723"/>
    </source>
</evidence>
<evidence type="ECO:0000256" key="6">
    <source>
        <dbReference type="ARBA" id="ARBA00023049"/>
    </source>
</evidence>
<organism evidence="8 9">
    <name type="scientific">Stakelama saccharophila</name>
    <dbReference type="NCBI Taxonomy" id="3075605"/>
    <lineage>
        <taxon>Bacteria</taxon>
        <taxon>Pseudomonadati</taxon>
        <taxon>Pseudomonadota</taxon>
        <taxon>Alphaproteobacteria</taxon>
        <taxon>Sphingomonadales</taxon>
        <taxon>Sphingomonadaceae</taxon>
        <taxon>Stakelama</taxon>
    </lineage>
</organism>
<dbReference type="Proteomes" id="UP001302249">
    <property type="component" value="Chromosome"/>
</dbReference>
<dbReference type="InterPro" id="IPR016047">
    <property type="entry name" value="M23ase_b-sheet_dom"/>
</dbReference>
<dbReference type="Gene3D" id="2.70.70.10">
    <property type="entry name" value="Glucose Permease (Domain IIA)"/>
    <property type="match status" value="1"/>
</dbReference>
<dbReference type="SUPFAM" id="SSF51261">
    <property type="entry name" value="Duplicated hybrid motif"/>
    <property type="match status" value="1"/>
</dbReference>